<feature type="compositionally biased region" description="Low complexity" evidence="1">
    <location>
        <begin position="122"/>
        <end position="137"/>
    </location>
</feature>
<dbReference type="AlphaFoldDB" id="A0A1H9NB82"/>
<dbReference type="Proteomes" id="UP000182841">
    <property type="component" value="Unassembled WGS sequence"/>
</dbReference>
<evidence type="ECO:0008006" key="4">
    <source>
        <dbReference type="Google" id="ProtNLM"/>
    </source>
</evidence>
<feature type="region of interest" description="Disordered" evidence="1">
    <location>
        <begin position="116"/>
        <end position="146"/>
    </location>
</feature>
<accession>A0A1H9NB82</accession>
<organism evidence="2 3">
    <name type="scientific">Streptomyces qinglanensis</name>
    <dbReference type="NCBI Taxonomy" id="943816"/>
    <lineage>
        <taxon>Bacteria</taxon>
        <taxon>Bacillati</taxon>
        <taxon>Actinomycetota</taxon>
        <taxon>Actinomycetes</taxon>
        <taxon>Kitasatosporales</taxon>
        <taxon>Streptomycetaceae</taxon>
        <taxon>Streptomyces</taxon>
    </lineage>
</organism>
<evidence type="ECO:0000313" key="3">
    <source>
        <dbReference type="Proteomes" id="UP000182841"/>
    </source>
</evidence>
<evidence type="ECO:0000313" key="2">
    <source>
        <dbReference type="EMBL" id="SER32925.1"/>
    </source>
</evidence>
<protein>
    <recommendedName>
        <fullName evidence="4">DUF4260 domain-containing protein</fullName>
    </recommendedName>
</protein>
<proteinExistence type="predicted"/>
<gene>
    <name evidence="2" type="ORF">SAMN05421870_101233</name>
</gene>
<name>A0A1H9NB82_9ACTN</name>
<dbReference type="EMBL" id="FOGO01000001">
    <property type="protein sequence ID" value="SER32925.1"/>
    <property type="molecule type" value="Genomic_DNA"/>
</dbReference>
<keyword evidence="3" id="KW-1185">Reference proteome</keyword>
<dbReference type="RefSeq" id="WP_239501773.1">
    <property type="nucleotide sequence ID" value="NZ_FOGO01000001.1"/>
</dbReference>
<reference evidence="3" key="1">
    <citation type="submission" date="2016-10" db="EMBL/GenBank/DDBJ databases">
        <authorList>
            <person name="Varghese N."/>
            <person name="Submissions S."/>
        </authorList>
    </citation>
    <scope>NUCLEOTIDE SEQUENCE [LARGE SCALE GENOMIC DNA]</scope>
    <source>
        <strain evidence="3">CGMCC 4.6825</strain>
    </source>
</reference>
<dbReference type="InterPro" id="IPR025356">
    <property type="entry name" value="DUF4260"/>
</dbReference>
<sequence>MSGWTWCTPRGRILSGTVAAAALYTGVRLGGPRSRVLWTCAVLPDVALLHGIAAAPGFDPLPRYAVRSYNVLHSPGVPLLLLGTARALDSRPLRVAACGWLAHIAADRAFGYGPRARDGSRIRGPAPAGPRRSALSPTGRAAPSAG</sequence>
<dbReference type="Pfam" id="PF14079">
    <property type="entry name" value="DUF4260"/>
    <property type="match status" value="1"/>
</dbReference>
<evidence type="ECO:0000256" key="1">
    <source>
        <dbReference type="SAM" id="MobiDB-lite"/>
    </source>
</evidence>